<dbReference type="OrthoDB" id="2493140at2"/>
<dbReference type="SUPFAM" id="SSF48452">
    <property type="entry name" value="TPR-like"/>
    <property type="match status" value="1"/>
</dbReference>
<dbReference type="Gene3D" id="1.25.40.10">
    <property type="entry name" value="Tetratricopeptide repeat domain"/>
    <property type="match status" value="1"/>
</dbReference>
<dbReference type="Pfam" id="PF14559">
    <property type="entry name" value="TPR_19"/>
    <property type="match status" value="1"/>
</dbReference>
<dbReference type="Proteomes" id="UP001058003">
    <property type="component" value="Chromosome"/>
</dbReference>
<gene>
    <name evidence="1" type="ORF">Daura_26070</name>
</gene>
<dbReference type="RefSeq" id="WP_033364239.1">
    <property type="nucleotide sequence ID" value="NZ_CP073767.1"/>
</dbReference>
<sequence length="607" mass="65701">MADDVEDPVAQAHGELSLARVALAEDDLEHAADHLAGAIAWAPGLPEVHELLAALTARAGGRVAELFPLREPAFIGTVVARAHVTAPTDPLGSLQMLAQATGFDPEQPWADVSWVRAVDPAGLDPDELARLFVGVMQRLGDPAPAAVAKANEVYLDLARRSLRAHPDHALLHGAAAGLGRRFGDTAEAVRWGARGHRLNPDKLTSVWYAYALRADGRLDAALKVMRAAWRAAPQEMDLCADMANWLADSGRVDEAIALLEEGMRSQADYDCAVHTAQRLRFRRDGDVRHLVALVDFMREHPVVSHEHTDLAQACERRAWLGRVTGPTEACVNVLHRVPADQRATMDGGVSLSALEVPSALALLRRELPRVTLDVAGPAPQDLVRPLHPVRVLWRYDGTTAYPTVEPATPASQALLAGLAGPVWPHPVAAYDHALPLGELPAEQLLSLLVHPPARPDRFAELPDGWWERSAQVFACLGLLHCGELRNPADPGDTTTQRRLLTDIAWGVEDWTTEAALFALTVAAWLDPACRVEVRDTVGRRFLAAVQASRTRAVTVRDSLAALVHVVPDMIPDVLALADEVAAAADRAPAAAKPAAPSRFGRLFRRRR</sequence>
<protein>
    <submittedName>
        <fullName evidence="1">Tetratricopeptide repeat protein</fullName>
    </submittedName>
</protein>
<reference evidence="1" key="1">
    <citation type="submission" date="2021-04" db="EMBL/GenBank/DDBJ databases">
        <title>Dactylosporangium aurantiacum NRRL B-8018 full assembly.</title>
        <authorList>
            <person name="Hartkoorn R.C."/>
            <person name="Beaudoing E."/>
            <person name="Hot D."/>
        </authorList>
    </citation>
    <scope>NUCLEOTIDE SEQUENCE</scope>
    <source>
        <strain evidence="1">NRRL B-8018</strain>
    </source>
</reference>
<dbReference type="AlphaFoldDB" id="A0A9Q9IBA9"/>
<proteinExistence type="predicted"/>
<evidence type="ECO:0000313" key="1">
    <source>
        <dbReference type="EMBL" id="UWZ50314.1"/>
    </source>
</evidence>
<accession>A0A9Q9IBA9</accession>
<name>A0A9Q9IBA9_9ACTN</name>
<evidence type="ECO:0000313" key="2">
    <source>
        <dbReference type="Proteomes" id="UP001058003"/>
    </source>
</evidence>
<keyword evidence="2" id="KW-1185">Reference proteome</keyword>
<organism evidence="1 2">
    <name type="scientific">Dactylosporangium aurantiacum</name>
    <dbReference type="NCBI Taxonomy" id="35754"/>
    <lineage>
        <taxon>Bacteria</taxon>
        <taxon>Bacillati</taxon>
        <taxon>Actinomycetota</taxon>
        <taxon>Actinomycetes</taxon>
        <taxon>Micromonosporales</taxon>
        <taxon>Micromonosporaceae</taxon>
        <taxon>Dactylosporangium</taxon>
    </lineage>
</organism>
<dbReference type="KEGG" id="daur:Daura_26070"/>
<dbReference type="InterPro" id="IPR011990">
    <property type="entry name" value="TPR-like_helical_dom_sf"/>
</dbReference>
<dbReference type="EMBL" id="CP073767">
    <property type="protein sequence ID" value="UWZ50314.1"/>
    <property type="molecule type" value="Genomic_DNA"/>
</dbReference>